<reference evidence="2 3" key="1">
    <citation type="submission" date="2014-11" db="EMBL/GenBank/DDBJ databases">
        <title>Genome sequence and analysis of novel Kurthia sp.</title>
        <authorList>
            <person name="Lawson J.N."/>
            <person name="Gonzalez J.E."/>
            <person name="Rinauldi L."/>
            <person name="Xuan Z."/>
            <person name="Firman A."/>
            <person name="Shaddox L."/>
            <person name="Trudeau A."/>
            <person name="Shah S."/>
            <person name="Reiman D."/>
        </authorList>
    </citation>
    <scope>NUCLEOTIDE SEQUENCE [LARGE SCALE GENOMIC DNA]</scope>
    <source>
        <strain evidence="2 3">3B1D</strain>
    </source>
</reference>
<gene>
    <name evidence="2" type="ORF">QI30_18235</name>
</gene>
<dbReference type="EMBL" id="JTFC01000044">
    <property type="protein sequence ID" value="RUS51935.1"/>
    <property type="molecule type" value="Genomic_DNA"/>
</dbReference>
<evidence type="ECO:0000313" key="3">
    <source>
        <dbReference type="Proteomes" id="UP000288623"/>
    </source>
</evidence>
<dbReference type="Pfam" id="PF16244">
    <property type="entry name" value="DUF4901"/>
    <property type="match status" value="1"/>
</dbReference>
<dbReference type="OrthoDB" id="2445738at2"/>
<accession>A0A433RPI6</accession>
<name>A0A433RPI6_9BACL</name>
<dbReference type="AlphaFoldDB" id="A0A433RPI6"/>
<comment type="caution">
    <text evidence="2">The sequence shown here is derived from an EMBL/GenBank/DDBJ whole genome shotgun (WGS) entry which is preliminary data.</text>
</comment>
<proteinExistence type="predicted"/>
<organism evidence="2 3">
    <name type="scientific">Candidatus Kurthia intestinigallinarum</name>
    <dbReference type="NCBI Taxonomy" id="1562256"/>
    <lineage>
        <taxon>Bacteria</taxon>
        <taxon>Bacillati</taxon>
        <taxon>Bacillota</taxon>
        <taxon>Bacilli</taxon>
        <taxon>Bacillales</taxon>
        <taxon>Caryophanaceae</taxon>
        <taxon>Kurthia</taxon>
    </lineage>
</organism>
<protein>
    <recommendedName>
        <fullName evidence="1">YcdB/YcdC repeated domain-containing protein</fullName>
    </recommendedName>
</protein>
<dbReference type="Proteomes" id="UP000288623">
    <property type="component" value="Unassembled WGS sequence"/>
</dbReference>
<sequence>MMELEMAIREYMLGRPVIKIEREEEDFMGEIVDANRGIIYGQIEVSDEGKLTNIMIDIEEITDNNDISLDEYEELELEDLKEMAEEFAEEFCSGDLRYVNVQQWIGDTILVTFEQFDHQLNLPLPNSGAQVEINRQGFIVSATLNQTYYQLTYPEITVTAEQAKATLANELLLKREIEETPDKLHIVYVPKNRFTAVGVDGKVTTVFDPDAEEELPKKAIEAVTVTKSLPELLGIDSDMVFTDEEDVQTWTSPTDDSIYVRIDRSDAYETMYESVKPWDETQPELSIAELEDNAKQFLELVVGEIHTKFELEEQLEEEEPELTEEELAYFRAIEEAMAEEDDEFDDDDEFEDEDDNDFEPFRTFSFLRTVQGIPVDEYNIHVDIGTYTGHIKDCTVTRVNEAVIENFSTDDVEVSLEEANKRYIDALQLRLARAIESQDDFPIYTLVYEIIFNDGQSILEKIESNTGEFIFEDLYLED</sequence>
<evidence type="ECO:0000313" key="2">
    <source>
        <dbReference type="EMBL" id="RUS51935.1"/>
    </source>
</evidence>
<evidence type="ECO:0000259" key="1">
    <source>
        <dbReference type="Pfam" id="PF16244"/>
    </source>
</evidence>
<feature type="domain" description="YcdB/YcdC repeated" evidence="1">
    <location>
        <begin position="42"/>
        <end position="141"/>
    </location>
</feature>
<dbReference type="InterPro" id="IPR032599">
    <property type="entry name" value="YcdB/YcdC_rep_domain"/>
</dbReference>
<dbReference type="RefSeq" id="WP_126992024.1">
    <property type="nucleotide sequence ID" value="NZ_JTFC01000044.1"/>
</dbReference>
<keyword evidence="3" id="KW-1185">Reference proteome</keyword>